<comment type="caution">
    <text evidence="1">The sequence shown here is derived from an EMBL/GenBank/DDBJ whole genome shotgun (WGS) entry which is preliminary data.</text>
</comment>
<dbReference type="InterPro" id="IPR009922">
    <property type="entry name" value="DUF1457"/>
</dbReference>
<reference evidence="2" key="1">
    <citation type="journal article" date="2019" name="Int. J. Syst. Evol. Microbiol.">
        <title>The Global Catalogue of Microorganisms (GCM) 10K type strain sequencing project: providing services to taxonomists for standard genome sequencing and annotation.</title>
        <authorList>
            <consortium name="The Broad Institute Genomics Platform"/>
            <consortium name="The Broad Institute Genome Sequencing Center for Infectious Disease"/>
            <person name="Wu L."/>
            <person name="Ma J."/>
        </authorList>
    </citation>
    <scope>NUCLEOTIDE SEQUENCE [LARGE SCALE GENOMIC DNA]</scope>
    <source>
        <strain evidence="2">KCTC 42182</strain>
    </source>
</reference>
<sequence>MKSPTQLPFADDRILLNLAAYWSARRNGQVLPQRSDIDPLDMPRRLLPHLALAEPAGGSDGAIRFRLVGTELVQRIGRDATGKTSADVMQGGYRAYVEGLYAAVIAKARPLYAETTRQWPKEGSSRVRRLLLPVGDGHGGVGYVLTAQSYSPGWTEQGETPRPRQHLIATEALEKGVLQATLRGLLGE</sequence>
<dbReference type="Pfam" id="PF07310">
    <property type="entry name" value="PAS_5"/>
    <property type="match status" value="1"/>
</dbReference>
<proteinExistence type="predicted"/>
<gene>
    <name evidence="1" type="ORF">ACFOOQ_09720</name>
</gene>
<accession>A0ABV7VF77</accession>
<name>A0ABV7VF77_9PROT</name>
<evidence type="ECO:0000313" key="1">
    <source>
        <dbReference type="EMBL" id="MFC3675820.1"/>
    </source>
</evidence>
<dbReference type="EMBL" id="JBHRYJ010000001">
    <property type="protein sequence ID" value="MFC3675820.1"/>
    <property type="molecule type" value="Genomic_DNA"/>
</dbReference>
<protein>
    <submittedName>
        <fullName evidence="1">PAS domain-containing protein</fullName>
    </submittedName>
</protein>
<dbReference type="RefSeq" id="WP_379725108.1">
    <property type="nucleotide sequence ID" value="NZ_JBHRYJ010000001.1"/>
</dbReference>
<organism evidence="1 2">
    <name type="scientific">Ferrovibrio xuzhouensis</name>
    <dbReference type="NCBI Taxonomy" id="1576914"/>
    <lineage>
        <taxon>Bacteria</taxon>
        <taxon>Pseudomonadati</taxon>
        <taxon>Pseudomonadota</taxon>
        <taxon>Alphaproteobacteria</taxon>
        <taxon>Rhodospirillales</taxon>
        <taxon>Rhodospirillaceae</taxon>
        <taxon>Ferrovibrio</taxon>
    </lineage>
</organism>
<keyword evidence="2" id="KW-1185">Reference proteome</keyword>
<evidence type="ECO:0000313" key="2">
    <source>
        <dbReference type="Proteomes" id="UP001595711"/>
    </source>
</evidence>
<dbReference type="Proteomes" id="UP001595711">
    <property type="component" value="Unassembled WGS sequence"/>
</dbReference>